<protein>
    <submittedName>
        <fullName evidence="2">Uncharacterized protein</fullName>
    </submittedName>
</protein>
<reference evidence="2 3" key="1">
    <citation type="journal article" date="2021" name="Commun. Biol.">
        <title>The genome of Shorea leprosula (Dipterocarpaceae) highlights the ecological relevance of drought in aseasonal tropical rainforests.</title>
        <authorList>
            <person name="Ng K.K.S."/>
            <person name="Kobayashi M.J."/>
            <person name="Fawcett J.A."/>
            <person name="Hatakeyama M."/>
            <person name="Paape T."/>
            <person name="Ng C.H."/>
            <person name="Ang C.C."/>
            <person name="Tnah L.H."/>
            <person name="Lee C.T."/>
            <person name="Nishiyama T."/>
            <person name="Sese J."/>
            <person name="O'Brien M.J."/>
            <person name="Copetti D."/>
            <person name="Mohd Noor M.I."/>
            <person name="Ong R.C."/>
            <person name="Putra M."/>
            <person name="Sireger I.Z."/>
            <person name="Indrioko S."/>
            <person name="Kosugi Y."/>
            <person name="Izuno A."/>
            <person name="Isagi Y."/>
            <person name="Lee S.L."/>
            <person name="Shimizu K.K."/>
        </authorList>
    </citation>
    <scope>NUCLEOTIDE SEQUENCE [LARGE SCALE GENOMIC DNA]</scope>
    <source>
        <strain evidence="2">214</strain>
    </source>
</reference>
<organism evidence="2 3">
    <name type="scientific">Rubroshorea leprosula</name>
    <dbReference type="NCBI Taxonomy" id="152421"/>
    <lineage>
        <taxon>Eukaryota</taxon>
        <taxon>Viridiplantae</taxon>
        <taxon>Streptophyta</taxon>
        <taxon>Embryophyta</taxon>
        <taxon>Tracheophyta</taxon>
        <taxon>Spermatophyta</taxon>
        <taxon>Magnoliopsida</taxon>
        <taxon>eudicotyledons</taxon>
        <taxon>Gunneridae</taxon>
        <taxon>Pentapetalae</taxon>
        <taxon>rosids</taxon>
        <taxon>malvids</taxon>
        <taxon>Malvales</taxon>
        <taxon>Dipterocarpaceae</taxon>
        <taxon>Rubroshorea</taxon>
    </lineage>
</organism>
<feature type="compositionally biased region" description="Basic and acidic residues" evidence="1">
    <location>
        <begin position="141"/>
        <end position="152"/>
    </location>
</feature>
<comment type="caution">
    <text evidence="2">The sequence shown here is derived from an EMBL/GenBank/DDBJ whole genome shotgun (WGS) entry which is preliminary data.</text>
</comment>
<gene>
    <name evidence="2" type="ORF">SLEP1_g23450</name>
</gene>
<dbReference type="EMBL" id="BPVZ01000036">
    <property type="protein sequence ID" value="GKV12282.1"/>
    <property type="molecule type" value="Genomic_DNA"/>
</dbReference>
<evidence type="ECO:0000256" key="1">
    <source>
        <dbReference type="SAM" id="MobiDB-lite"/>
    </source>
</evidence>
<sequence length="152" mass="16927">MQASMDMPSGIVSCNSTNAMREMNDIISYVGNVELYVHHDINIPEIIEGPLLLTRAVSNDKEVLDAHDEGDNSDSDVSLHEDTRSSDSVWSLGSDKTDDEQVSIVELAKEVRKKRRNAKRSRRNKSKATATDLHNAIGNKQQDDHVDELVVP</sequence>
<proteinExistence type="predicted"/>
<dbReference type="Proteomes" id="UP001054252">
    <property type="component" value="Unassembled WGS sequence"/>
</dbReference>
<evidence type="ECO:0000313" key="2">
    <source>
        <dbReference type="EMBL" id="GKV12282.1"/>
    </source>
</evidence>
<dbReference type="AlphaFoldDB" id="A0AAV5JFG7"/>
<feature type="compositionally biased region" description="Basic residues" evidence="1">
    <location>
        <begin position="111"/>
        <end position="126"/>
    </location>
</feature>
<evidence type="ECO:0000313" key="3">
    <source>
        <dbReference type="Proteomes" id="UP001054252"/>
    </source>
</evidence>
<feature type="region of interest" description="Disordered" evidence="1">
    <location>
        <begin position="63"/>
        <end position="152"/>
    </location>
</feature>
<keyword evidence="3" id="KW-1185">Reference proteome</keyword>
<name>A0AAV5JFG7_9ROSI</name>
<accession>A0AAV5JFG7</accession>